<dbReference type="Proteomes" id="UP001497516">
    <property type="component" value="Chromosome 5"/>
</dbReference>
<dbReference type="PANTHER" id="PTHR33067:SF35">
    <property type="entry name" value="ASPARTIC PEPTIDASE DDI1-TYPE DOMAIN-CONTAINING PROTEIN"/>
    <property type="match status" value="1"/>
</dbReference>
<proteinExistence type="predicted"/>
<dbReference type="PANTHER" id="PTHR33067">
    <property type="entry name" value="RNA-DIRECTED DNA POLYMERASE-RELATED"/>
    <property type="match status" value="1"/>
</dbReference>
<dbReference type="Gene3D" id="2.40.70.10">
    <property type="entry name" value="Acid Proteases"/>
    <property type="match status" value="1"/>
</dbReference>
<keyword evidence="2" id="KW-1185">Reference proteome</keyword>
<evidence type="ECO:0000313" key="2">
    <source>
        <dbReference type="Proteomes" id="UP001497516"/>
    </source>
</evidence>
<evidence type="ECO:0000313" key="1">
    <source>
        <dbReference type="EMBL" id="CAL1390013.1"/>
    </source>
</evidence>
<accession>A0AAV2EWA1</accession>
<dbReference type="EMBL" id="OZ034818">
    <property type="protein sequence ID" value="CAL1390013.1"/>
    <property type="molecule type" value="Genomic_DNA"/>
</dbReference>
<protein>
    <submittedName>
        <fullName evidence="1">Uncharacterized protein</fullName>
    </submittedName>
</protein>
<name>A0AAV2EWA1_9ROSI</name>
<sequence length="74" mass="8397">MPTKIYKDLGLNTLMPMSMKVELANRSVATPKGVVENVFVKCPHFVYTVDLVIMDMEGCSYHPRETILSNCDHH</sequence>
<gene>
    <name evidence="1" type="ORF">LTRI10_LOCUS30825</name>
</gene>
<reference evidence="1 2" key="1">
    <citation type="submission" date="2024-04" db="EMBL/GenBank/DDBJ databases">
        <authorList>
            <person name="Fracassetti M."/>
        </authorList>
    </citation>
    <scope>NUCLEOTIDE SEQUENCE [LARGE SCALE GENOMIC DNA]</scope>
</reference>
<dbReference type="InterPro" id="IPR021109">
    <property type="entry name" value="Peptidase_aspartic_dom_sf"/>
</dbReference>
<organism evidence="1 2">
    <name type="scientific">Linum trigynum</name>
    <dbReference type="NCBI Taxonomy" id="586398"/>
    <lineage>
        <taxon>Eukaryota</taxon>
        <taxon>Viridiplantae</taxon>
        <taxon>Streptophyta</taxon>
        <taxon>Embryophyta</taxon>
        <taxon>Tracheophyta</taxon>
        <taxon>Spermatophyta</taxon>
        <taxon>Magnoliopsida</taxon>
        <taxon>eudicotyledons</taxon>
        <taxon>Gunneridae</taxon>
        <taxon>Pentapetalae</taxon>
        <taxon>rosids</taxon>
        <taxon>fabids</taxon>
        <taxon>Malpighiales</taxon>
        <taxon>Linaceae</taxon>
        <taxon>Linum</taxon>
    </lineage>
</organism>
<dbReference type="AlphaFoldDB" id="A0AAV2EWA1"/>